<evidence type="ECO:0000256" key="12">
    <source>
        <dbReference type="HAMAP-Rule" id="MF_00451"/>
    </source>
</evidence>
<evidence type="ECO:0000313" key="16">
    <source>
        <dbReference type="EMBL" id="KYG66631.1"/>
    </source>
</evidence>
<dbReference type="AlphaFoldDB" id="A0A150WQ60"/>
<keyword evidence="4 12" id="KW-0597">Phosphoprotein</keyword>
<dbReference type="HAMAP" id="MF_00451">
    <property type="entry name" value="NDP_kinase"/>
    <property type="match status" value="1"/>
</dbReference>
<sequence length="141" mass="15198">MAIEQTFSIIKPNAMKKNAIGDIISMFEANGLKIAAAKVTILSKSKAEEFYAEHKERPFFGELVSFMTSGPVTIMCLQGENAVAKNREIMGATDPKKAAVGTVRAKFGDNVGENAVHGSDSTASAARELALFFEKHEICNV</sequence>
<comment type="catalytic activity">
    <reaction evidence="12">
        <text>a ribonucleoside 5'-diphosphate + ATP = a ribonucleoside 5'-triphosphate + ADP</text>
        <dbReference type="Rhea" id="RHEA:18113"/>
        <dbReference type="ChEBI" id="CHEBI:30616"/>
        <dbReference type="ChEBI" id="CHEBI:57930"/>
        <dbReference type="ChEBI" id="CHEBI:61557"/>
        <dbReference type="ChEBI" id="CHEBI:456216"/>
        <dbReference type="EC" id="2.7.4.6"/>
    </reaction>
</comment>
<comment type="subunit">
    <text evidence="12">Homotetramer.</text>
</comment>
<evidence type="ECO:0000256" key="6">
    <source>
        <dbReference type="ARBA" id="ARBA00022723"/>
    </source>
</evidence>
<proteinExistence type="inferred from homology"/>
<dbReference type="PROSITE" id="PS51374">
    <property type="entry name" value="NDPK_LIKE"/>
    <property type="match status" value="1"/>
</dbReference>
<feature type="binding site" evidence="12 13">
    <location>
        <position position="11"/>
    </location>
    <ligand>
        <name>ATP</name>
        <dbReference type="ChEBI" id="CHEBI:30616"/>
    </ligand>
</feature>
<dbReference type="InterPro" id="IPR034907">
    <property type="entry name" value="NDK-like_dom"/>
</dbReference>
<keyword evidence="10 12" id="KW-0460">Magnesium</keyword>
<keyword evidence="12" id="KW-0963">Cytoplasm</keyword>
<keyword evidence="6 12" id="KW-0479">Metal-binding</keyword>
<reference evidence="16 17" key="1">
    <citation type="submission" date="2016-03" db="EMBL/GenBank/DDBJ databases">
        <authorList>
            <person name="Ploux O."/>
        </authorList>
    </citation>
    <scope>NUCLEOTIDE SEQUENCE [LARGE SCALE GENOMIC DNA]</scope>
    <source>
        <strain evidence="16 17">R0</strain>
    </source>
</reference>
<feature type="active site" description="Pros-phosphohistidine intermediate" evidence="12 13">
    <location>
        <position position="117"/>
    </location>
</feature>
<dbReference type="GO" id="GO:0005524">
    <property type="term" value="F:ATP binding"/>
    <property type="evidence" value="ECO:0007669"/>
    <property type="project" value="UniProtKB-UniRule"/>
</dbReference>
<evidence type="ECO:0000256" key="8">
    <source>
        <dbReference type="ARBA" id="ARBA00022777"/>
    </source>
</evidence>
<dbReference type="PANTHER" id="PTHR46161:SF3">
    <property type="entry name" value="NUCLEOSIDE DIPHOSPHATE KINASE DDB_G0292928-RELATED"/>
    <property type="match status" value="1"/>
</dbReference>
<comment type="catalytic activity">
    <reaction evidence="12">
        <text>a 2'-deoxyribonucleoside 5'-diphosphate + ATP = a 2'-deoxyribonucleoside 5'-triphosphate + ADP</text>
        <dbReference type="Rhea" id="RHEA:44640"/>
        <dbReference type="ChEBI" id="CHEBI:30616"/>
        <dbReference type="ChEBI" id="CHEBI:61560"/>
        <dbReference type="ChEBI" id="CHEBI:73316"/>
        <dbReference type="ChEBI" id="CHEBI:456216"/>
        <dbReference type="EC" id="2.7.4.6"/>
    </reaction>
</comment>
<comment type="cofactor">
    <cofactor evidence="12">
        <name>Mg(2+)</name>
        <dbReference type="ChEBI" id="CHEBI:18420"/>
    </cofactor>
</comment>
<dbReference type="RefSeq" id="WP_061834199.1">
    <property type="nucleotide sequence ID" value="NZ_LUKE01000001.1"/>
</dbReference>
<dbReference type="FunFam" id="3.30.70.141:FF:000003">
    <property type="entry name" value="Nucleoside diphosphate kinase"/>
    <property type="match status" value="1"/>
</dbReference>
<keyword evidence="7 12" id="KW-0547">Nucleotide-binding</keyword>
<evidence type="ECO:0000259" key="15">
    <source>
        <dbReference type="SMART" id="SM00562"/>
    </source>
</evidence>
<organism evidence="16 17">
    <name type="scientific">Bdellovibrio bacteriovorus</name>
    <dbReference type="NCBI Taxonomy" id="959"/>
    <lineage>
        <taxon>Bacteria</taxon>
        <taxon>Pseudomonadati</taxon>
        <taxon>Bdellovibrionota</taxon>
        <taxon>Bdellovibrionia</taxon>
        <taxon>Bdellovibrionales</taxon>
        <taxon>Pseudobdellovibrionaceae</taxon>
        <taxon>Bdellovibrio</taxon>
    </lineage>
</organism>
<evidence type="ECO:0000256" key="2">
    <source>
        <dbReference type="ARBA" id="ARBA00012966"/>
    </source>
</evidence>
<dbReference type="GO" id="GO:0006228">
    <property type="term" value="P:UTP biosynthetic process"/>
    <property type="evidence" value="ECO:0007669"/>
    <property type="project" value="UniProtKB-UniRule"/>
</dbReference>
<keyword evidence="8 12" id="KW-0418">Kinase</keyword>
<gene>
    <name evidence="12" type="primary">ndk</name>
    <name evidence="16" type="ORF">AZI86_06185</name>
</gene>
<dbReference type="SUPFAM" id="SSF54919">
    <property type="entry name" value="Nucleoside diphosphate kinase, NDK"/>
    <property type="match status" value="1"/>
</dbReference>
<feature type="binding site" evidence="12 13">
    <location>
        <position position="93"/>
    </location>
    <ligand>
        <name>ATP</name>
        <dbReference type="ChEBI" id="CHEBI:30616"/>
    </ligand>
</feature>
<dbReference type="InterPro" id="IPR001564">
    <property type="entry name" value="Nucleoside_diP_kinase"/>
</dbReference>
<feature type="binding site" evidence="12 13">
    <location>
        <position position="114"/>
    </location>
    <ligand>
        <name>ATP</name>
        <dbReference type="ChEBI" id="CHEBI:30616"/>
    </ligand>
</feature>
<keyword evidence="11 12" id="KW-0546">Nucleotide metabolism</keyword>
<evidence type="ECO:0000256" key="14">
    <source>
        <dbReference type="RuleBase" id="RU004011"/>
    </source>
</evidence>
<comment type="function">
    <text evidence="12">Major role in the synthesis of nucleoside triphosphates other than ATP. The ATP gamma phosphate is transferred to the NDP beta phosphate via a ping-pong mechanism, using a phosphorylated active-site intermediate.</text>
</comment>
<dbReference type="SMART" id="SM00562">
    <property type="entry name" value="NDK"/>
    <property type="match status" value="1"/>
</dbReference>
<protein>
    <recommendedName>
        <fullName evidence="3 12">Nucleoside diphosphate kinase</fullName>
        <shortName evidence="12">NDK</shortName>
        <shortName evidence="12">NDP kinase</shortName>
        <ecNumber evidence="2 12">2.7.4.6</ecNumber>
    </recommendedName>
    <alternativeName>
        <fullName evidence="12">Nucleoside-2-P kinase</fullName>
    </alternativeName>
</protein>
<dbReference type="NCBIfam" id="NF001908">
    <property type="entry name" value="PRK00668.1"/>
    <property type="match status" value="1"/>
</dbReference>
<feature type="binding site" evidence="12 13">
    <location>
        <position position="87"/>
    </location>
    <ligand>
        <name>ATP</name>
        <dbReference type="ChEBI" id="CHEBI:30616"/>
    </ligand>
</feature>
<evidence type="ECO:0000256" key="1">
    <source>
        <dbReference type="ARBA" id="ARBA00008142"/>
    </source>
</evidence>
<feature type="binding site" evidence="12 13">
    <location>
        <position position="104"/>
    </location>
    <ligand>
        <name>ATP</name>
        <dbReference type="ChEBI" id="CHEBI:30616"/>
    </ligand>
</feature>
<evidence type="ECO:0000256" key="5">
    <source>
        <dbReference type="ARBA" id="ARBA00022679"/>
    </source>
</evidence>
<dbReference type="GO" id="GO:0005737">
    <property type="term" value="C:cytoplasm"/>
    <property type="evidence" value="ECO:0007669"/>
    <property type="project" value="UniProtKB-SubCell"/>
</dbReference>
<dbReference type="Proteomes" id="UP000075320">
    <property type="component" value="Unassembled WGS sequence"/>
</dbReference>
<dbReference type="OrthoDB" id="5293903at2"/>
<comment type="caution">
    <text evidence="16">The sequence shown here is derived from an EMBL/GenBank/DDBJ whole genome shotgun (WGS) entry which is preliminary data.</text>
</comment>
<keyword evidence="5 12" id="KW-0808">Transferase</keyword>
<evidence type="ECO:0000256" key="11">
    <source>
        <dbReference type="ARBA" id="ARBA00023080"/>
    </source>
</evidence>
<dbReference type="GO" id="GO:0006241">
    <property type="term" value="P:CTP biosynthetic process"/>
    <property type="evidence" value="ECO:0007669"/>
    <property type="project" value="UniProtKB-UniRule"/>
</dbReference>
<evidence type="ECO:0000256" key="7">
    <source>
        <dbReference type="ARBA" id="ARBA00022741"/>
    </source>
</evidence>
<dbReference type="GO" id="GO:0006183">
    <property type="term" value="P:GTP biosynthetic process"/>
    <property type="evidence" value="ECO:0007669"/>
    <property type="project" value="UniProtKB-UniRule"/>
</dbReference>
<evidence type="ECO:0000256" key="4">
    <source>
        <dbReference type="ARBA" id="ARBA00022553"/>
    </source>
</evidence>
<evidence type="ECO:0000256" key="10">
    <source>
        <dbReference type="ARBA" id="ARBA00022842"/>
    </source>
</evidence>
<evidence type="ECO:0000256" key="3">
    <source>
        <dbReference type="ARBA" id="ARBA00017632"/>
    </source>
</evidence>
<feature type="binding site" evidence="12 13">
    <location>
        <position position="59"/>
    </location>
    <ligand>
        <name>ATP</name>
        <dbReference type="ChEBI" id="CHEBI:30616"/>
    </ligand>
</feature>
<dbReference type="GO" id="GO:0046872">
    <property type="term" value="F:metal ion binding"/>
    <property type="evidence" value="ECO:0007669"/>
    <property type="project" value="UniProtKB-KW"/>
</dbReference>
<evidence type="ECO:0000256" key="9">
    <source>
        <dbReference type="ARBA" id="ARBA00022840"/>
    </source>
</evidence>
<dbReference type="EMBL" id="LUKE01000001">
    <property type="protein sequence ID" value="KYG66631.1"/>
    <property type="molecule type" value="Genomic_DNA"/>
</dbReference>
<feature type="domain" description="Nucleoside diphosphate kinase-like" evidence="15">
    <location>
        <begin position="3"/>
        <end position="140"/>
    </location>
</feature>
<dbReference type="EC" id="2.7.4.6" evidence="2 12"/>
<accession>A0A150WQ60</accession>
<comment type="similarity">
    <text evidence="1 12 13 14">Belongs to the NDK family.</text>
</comment>
<name>A0A150WQ60_BDEBC</name>
<dbReference type="Gene3D" id="3.30.70.141">
    <property type="entry name" value="Nucleoside diphosphate kinase-like domain"/>
    <property type="match status" value="1"/>
</dbReference>
<evidence type="ECO:0000313" key="17">
    <source>
        <dbReference type="Proteomes" id="UP000075320"/>
    </source>
</evidence>
<keyword evidence="17" id="KW-1185">Reference proteome</keyword>
<dbReference type="Pfam" id="PF00334">
    <property type="entry name" value="NDK"/>
    <property type="match status" value="1"/>
</dbReference>
<dbReference type="PRINTS" id="PR01243">
    <property type="entry name" value="NUCDPKINASE"/>
</dbReference>
<dbReference type="InterPro" id="IPR036850">
    <property type="entry name" value="NDK-like_dom_sf"/>
</dbReference>
<dbReference type="PANTHER" id="PTHR46161">
    <property type="entry name" value="NUCLEOSIDE DIPHOSPHATE KINASE"/>
    <property type="match status" value="1"/>
</dbReference>
<dbReference type="CDD" id="cd04413">
    <property type="entry name" value="NDPk_I"/>
    <property type="match status" value="1"/>
</dbReference>
<comment type="subcellular location">
    <subcellularLocation>
        <location evidence="12">Cytoplasm</location>
    </subcellularLocation>
</comment>
<dbReference type="GO" id="GO:0004550">
    <property type="term" value="F:nucleoside diphosphate kinase activity"/>
    <property type="evidence" value="ECO:0007669"/>
    <property type="project" value="UniProtKB-UniRule"/>
</dbReference>
<keyword evidence="9 12" id="KW-0067">ATP-binding</keyword>
<evidence type="ECO:0000256" key="13">
    <source>
        <dbReference type="PROSITE-ProRule" id="PRU00706"/>
    </source>
</evidence>